<evidence type="ECO:0000256" key="4">
    <source>
        <dbReference type="ARBA" id="ARBA00022568"/>
    </source>
</evidence>
<protein>
    <recommendedName>
        <fullName evidence="2">P-type Ca(2+) transporter</fullName>
        <ecNumber evidence="2">7.2.2.10</ecNumber>
    </recommendedName>
</protein>
<dbReference type="PRINTS" id="PR00119">
    <property type="entry name" value="CATATPASE"/>
</dbReference>
<dbReference type="PROSITE" id="PS00154">
    <property type="entry name" value="ATPASE_E1_E2"/>
    <property type="match status" value="1"/>
</dbReference>
<dbReference type="Pfam" id="PF08282">
    <property type="entry name" value="Hydrolase_3"/>
    <property type="match status" value="1"/>
</dbReference>
<dbReference type="EC" id="7.2.2.10" evidence="2"/>
<feature type="transmembrane region" description="Helical" evidence="14">
    <location>
        <begin position="738"/>
        <end position="761"/>
    </location>
</feature>
<dbReference type="GO" id="GO:0012505">
    <property type="term" value="C:endomembrane system"/>
    <property type="evidence" value="ECO:0007669"/>
    <property type="project" value="UniProtKB-SubCell"/>
</dbReference>
<evidence type="ECO:0000256" key="14">
    <source>
        <dbReference type="SAM" id="Phobius"/>
    </source>
</evidence>
<keyword evidence="4" id="KW-0813">Transport</keyword>
<dbReference type="Gene3D" id="2.70.150.10">
    <property type="entry name" value="Calcium-transporting ATPase, cytoplasmic transduction domain A"/>
    <property type="match status" value="1"/>
</dbReference>
<feature type="transmembrane region" description="Helical" evidence="14">
    <location>
        <begin position="81"/>
        <end position="100"/>
    </location>
</feature>
<name>A0A2H5A2T1_9EURY</name>
<feature type="region of interest" description="Disordered" evidence="13">
    <location>
        <begin position="1"/>
        <end position="44"/>
    </location>
</feature>
<dbReference type="InterPro" id="IPR023214">
    <property type="entry name" value="HAD_sf"/>
</dbReference>
<evidence type="ECO:0000256" key="8">
    <source>
        <dbReference type="ARBA" id="ARBA00022840"/>
    </source>
</evidence>
<evidence type="ECO:0000256" key="3">
    <source>
        <dbReference type="ARBA" id="ARBA00022553"/>
    </source>
</evidence>
<dbReference type="AlphaFoldDB" id="A0A2H5A2T1"/>
<dbReference type="Gene3D" id="3.40.50.1000">
    <property type="entry name" value="HAD superfamily/HAD-like"/>
    <property type="match status" value="1"/>
</dbReference>
<dbReference type="InterPro" id="IPR036412">
    <property type="entry name" value="HAD-like_sf"/>
</dbReference>
<keyword evidence="8" id="KW-0067">ATP-binding</keyword>
<feature type="transmembrane region" description="Helical" evidence="14">
    <location>
        <begin position="244"/>
        <end position="262"/>
    </location>
</feature>
<dbReference type="NCBIfam" id="TIGR01517">
    <property type="entry name" value="ATPase-IIB_Ca"/>
    <property type="match status" value="1"/>
</dbReference>
<dbReference type="GO" id="GO:0016020">
    <property type="term" value="C:membrane"/>
    <property type="evidence" value="ECO:0007669"/>
    <property type="project" value="InterPro"/>
</dbReference>
<dbReference type="SFLD" id="SFLDS00003">
    <property type="entry name" value="Haloacid_Dehalogenase"/>
    <property type="match status" value="1"/>
</dbReference>
<dbReference type="PANTHER" id="PTHR42861">
    <property type="entry name" value="CALCIUM-TRANSPORTING ATPASE"/>
    <property type="match status" value="1"/>
</dbReference>
<keyword evidence="10" id="KW-1278">Translocase</keyword>
<keyword evidence="17" id="KW-1185">Reference proteome</keyword>
<dbReference type="GO" id="GO:0005524">
    <property type="term" value="F:ATP binding"/>
    <property type="evidence" value="ECO:0007669"/>
    <property type="project" value="UniProtKB-KW"/>
</dbReference>
<evidence type="ECO:0000256" key="6">
    <source>
        <dbReference type="ARBA" id="ARBA00022741"/>
    </source>
</evidence>
<dbReference type="InterPro" id="IPR006068">
    <property type="entry name" value="ATPase_P-typ_cation-transptr_C"/>
</dbReference>
<accession>A0A2H5A2T1</accession>
<dbReference type="Pfam" id="PF00689">
    <property type="entry name" value="Cation_ATPase_C"/>
    <property type="match status" value="1"/>
</dbReference>
<dbReference type="SUPFAM" id="SSF81665">
    <property type="entry name" value="Calcium ATPase, transmembrane domain M"/>
    <property type="match status" value="1"/>
</dbReference>
<dbReference type="KEGG" id="hta:BVU17_15625"/>
<gene>
    <name evidence="16" type="ORF">BVU17_15625</name>
</gene>
<dbReference type="SUPFAM" id="SSF56784">
    <property type="entry name" value="HAD-like"/>
    <property type="match status" value="1"/>
</dbReference>
<evidence type="ECO:0000256" key="11">
    <source>
        <dbReference type="ARBA" id="ARBA00022989"/>
    </source>
</evidence>
<dbReference type="InterPro" id="IPR018303">
    <property type="entry name" value="ATPase_P-typ_P_site"/>
</dbReference>
<dbReference type="SMART" id="SM00831">
    <property type="entry name" value="Cation_ATPase_N"/>
    <property type="match status" value="1"/>
</dbReference>
<feature type="transmembrane region" description="Helical" evidence="14">
    <location>
        <begin position="52"/>
        <end position="75"/>
    </location>
</feature>
<dbReference type="InterPro" id="IPR044492">
    <property type="entry name" value="P_typ_ATPase_HD_dom"/>
</dbReference>
<dbReference type="Gene3D" id="1.20.1110.10">
    <property type="entry name" value="Calcium-transporting ATPase, transmembrane domain"/>
    <property type="match status" value="1"/>
</dbReference>
<dbReference type="NCBIfam" id="TIGR01494">
    <property type="entry name" value="ATPase_P-type"/>
    <property type="match status" value="3"/>
</dbReference>
<evidence type="ECO:0000256" key="7">
    <source>
        <dbReference type="ARBA" id="ARBA00022837"/>
    </source>
</evidence>
<evidence type="ECO:0000256" key="1">
    <source>
        <dbReference type="ARBA" id="ARBA00004127"/>
    </source>
</evidence>
<dbReference type="SFLD" id="SFLDG00002">
    <property type="entry name" value="C1.7:_P-type_atpase_like"/>
    <property type="match status" value="1"/>
</dbReference>
<dbReference type="PRINTS" id="PR00120">
    <property type="entry name" value="HATPASE"/>
</dbReference>
<organism evidence="16 17">
    <name type="scientific">Haloarcula taiwanensis</name>
    <dbReference type="NCBI Taxonomy" id="1932004"/>
    <lineage>
        <taxon>Archaea</taxon>
        <taxon>Methanobacteriati</taxon>
        <taxon>Methanobacteriota</taxon>
        <taxon>Stenosarchaea group</taxon>
        <taxon>Halobacteria</taxon>
        <taxon>Halobacteriales</taxon>
        <taxon>Haloarculaceae</taxon>
        <taxon>Haloarcula</taxon>
    </lineage>
</organism>
<evidence type="ECO:0000256" key="13">
    <source>
        <dbReference type="SAM" id="MobiDB-lite"/>
    </source>
</evidence>
<evidence type="ECO:0000259" key="15">
    <source>
        <dbReference type="SMART" id="SM00831"/>
    </source>
</evidence>
<feature type="transmembrane region" description="Helical" evidence="14">
    <location>
        <begin position="274"/>
        <end position="298"/>
    </location>
</feature>
<feature type="transmembrane region" description="Helical" evidence="14">
    <location>
        <begin position="804"/>
        <end position="822"/>
    </location>
</feature>
<keyword evidence="7" id="KW-0106">Calcium</keyword>
<reference evidence="16 17" key="1">
    <citation type="submission" date="2017-01" db="EMBL/GenBank/DDBJ databases">
        <title>A Red Light-Sensitive Sensory Rhodopsin I From Haloarcula taiwanensis, A New Haloarchaeon Isolated From Taiwan.</title>
        <authorList>
            <person name="Yang C.-S."/>
            <person name="Han Y.-A."/>
            <person name="Chen P.-C."/>
            <person name="Ng W.V."/>
            <person name="Chen T.-W."/>
        </authorList>
    </citation>
    <scope>NUCLEOTIDE SEQUENCE [LARGE SCALE GENOMIC DNA]</scope>
    <source>
        <strain evidence="16 17">Taiwanensis</strain>
    </source>
</reference>
<feature type="compositionally biased region" description="Polar residues" evidence="13">
    <location>
        <begin position="1"/>
        <end position="10"/>
    </location>
</feature>
<feature type="transmembrane region" description="Helical" evidence="14">
    <location>
        <begin position="767"/>
        <end position="784"/>
    </location>
</feature>
<keyword evidence="4" id="KW-0406">Ion transport</keyword>
<dbReference type="Proteomes" id="UP000242917">
    <property type="component" value="Chromosome II"/>
</dbReference>
<proteinExistence type="predicted"/>
<evidence type="ECO:0000256" key="2">
    <source>
        <dbReference type="ARBA" id="ARBA00012790"/>
    </source>
</evidence>
<keyword evidence="5 14" id="KW-0812">Transmembrane</keyword>
<keyword evidence="4" id="KW-0109">Calcium transport</keyword>
<keyword evidence="6" id="KW-0547">Nucleotide-binding</keyword>
<keyword evidence="12 14" id="KW-0472">Membrane</keyword>
<feature type="transmembrane region" description="Helical" evidence="14">
    <location>
        <begin position="698"/>
        <end position="717"/>
    </location>
</feature>
<keyword evidence="3" id="KW-0597">Phosphoprotein</keyword>
<feature type="transmembrane region" description="Helical" evidence="14">
    <location>
        <begin position="834"/>
        <end position="854"/>
    </location>
</feature>
<sequence>MSEAAHTQPTADVLSGLDSESAGLSASEARSRRDRHGENEITQGSKRTPLDIAVAQFDSGLIWVLVAAAILSVWAGHAVDAVLIAVIVVGNGLFGFVQDYRAEGTLESLRELTAPTATVRRDGKSVEVDATELVPGDVIELESGDVVPADGRLIDCQSLEVDEAALTGESTPVAKGTEPVGTDTPLAEREPMVYKGTNVTRGSAVAVITTTGMNTEVGSIARKLAGTEETDTPLQTELDALGRTLGIGVIALAALVVPLLVLQGTELVQAALTAISLAVAAVPEGLPAVVTLTLALGVRKMADENALVRRLPAVEALGSVDVICTDKTGTLTEGRMSVSRIWVNNAVVDTGEIDGESLPDRVAKVLRAGTLCSDATLEEGDPTEQAIVMAADESGINVERLREANPRTDEIPFSSERKWMGTVHDDTVYVKGAPEVILSKCARVLTDTGPADLTADSAEQIRGQVRAFADDALRVLAVAYSADADVVERDDTTGRADDISDDLIFAGLLGMIDPARGEVADAIAATERAGVGVKMVTGDNVRTAAAIAGKLGIGERVMDGRDVEDCSEAALRDRVESVDVFARTSPEHKVRILQALQANGHTVAMTGDGVNDAPALKNADIGVAMGVRGTDVAKQASDVILLDDNYATIERAIERGRAIFDNVWKFVGYLLSANVAEVAIVFLASLFGYLVLPAVQLLWINLLTDGLPALALGADPKSGDVMQRPPRDPDRGIIDREMLALIGGTGVISTAVMLGLLLVTLAGAPTVTPYAMTMVFTGFVFLEFEKLHVIRWLRETPQLSNRWLASAVCGSVLLQLAVLYTPLNTYFGTVPLGFADWGLIGGALLLALPLYLAVASGVKRL</sequence>
<dbReference type="InterPro" id="IPR008250">
    <property type="entry name" value="ATPase_P-typ_transduc_dom_A_sf"/>
</dbReference>
<dbReference type="Pfam" id="PF13246">
    <property type="entry name" value="Cation_ATPase"/>
    <property type="match status" value="1"/>
</dbReference>
<dbReference type="GO" id="GO:0016887">
    <property type="term" value="F:ATP hydrolysis activity"/>
    <property type="evidence" value="ECO:0007669"/>
    <property type="project" value="InterPro"/>
</dbReference>
<dbReference type="Gene3D" id="3.40.1110.10">
    <property type="entry name" value="Calcium-transporting ATPase, cytoplasmic domain N"/>
    <property type="match status" value="1"/>
</dbReference>
<comment type="subcellular location">
    <subcellularLocation>
        <location evidence="1">Endomembrane system</location>
        <topology evidence="1">Multi-pass membrane protein</topology>
    </subcellularLocation>
</comment>
<feature type="transmembrane region" description="Helical" evidence="14">
    <location>
        <begin position="666"/>
        <end position="692"/>
    </location>
</feature>
<dbReference type="InterPro" id="IPR004014">
    <property type="entry name" value="ATPase_P-typ_cation-transptr_N"/>
</dbReference>
<evidence type="ECO:0000313" key="17">
    <source>
        <dbReference type="Proteomes" id="UP000242917"/>
    </source>
</evidence>
<dbReference type="InterPro" id="IPR001757">
    <property type="entry name" value="P_typ_ATPase"/>
</dbReference>
<evidence type="ECO:0000313" key="16">
    <source>
        <dbReference type="EMBL" id="AUG49023.1"/>
    </source>
</evidence>
<keyword evidence="9" id="KW-0460">Magnesium</keyword>
<dbReference type="InterPro" id="IPR006408">
    <property type="entry name" value="P-type_ATPase_IIB"/>
</dbReference>
<dbReference type="GO" id="GO:0005388">
    <property type="term" value="F:P-type calcium transporter activity"/>
    <property type="evidence" value="ECO:0007669"/>
    <property type="project" value="UniProtKB-EC"/>
</dbReference>
<dbReference type="EMBL" id="CP019155">
    <property type="protein sequence ID" value="AUG49023.1"/>
    <property type="molecule type" value="Genomic_DNA"/>
</dbReference>
<evidence type="ECO:0000256" key="5">
    <source>
        <dbReference type="ARBA" id="ARBA00022692"/>
    </source>
</evidence>
<feature type="compositionally biased region" description="Basic and acidic residues" evidence="13">
    <location>
        <begin position="29"/>
        <end position="39"/>
    </location>
</feature>
<feature type="domain" description="Cation-transporting P-type ATPase N-terminal" evidence="15">
    <location>
        <begin position="4"/>
        <end position="77"/>
    </location>
</feature>
<dbReference type="Pfam" id="PF00122">
    <property type="entry name" value="E1-E2_ATPase"/>
    <property type="match status" value="1"/>
</dbReference>
<evidence type="ECO:0000256" key="12">
    <source>
        <dbReference type="ARBA" id="ARBA00023136"/>
    </source>
</evidence>
<dbReference type="SUPFAM" id="SSF81653">
    <property type="entry name" value="Calcium ATPase, transduction domain A"/>
    <property type="match status" value="1"/>
</dbReference>
<dbReference type="FunFam" id="2.70.150.10:FF:000160">
    <property type="entry name" value="Sarcoplasmic/endoplasmic reticulum calcium ATPase 1"/>
    <property type="match status" value="1"/>
</dbReference>
<evidence type="ECO:0000256" key="10">
    <source>
        <dbReference type="ARBA" id="ARBA00022967"/>
    </source>
</evidence>
<dbReference type="OrthoDB" id="8588at2157"/>
<dbReference type="SFLD" id="SFLDF00027">
    <property type="entry name" value="p-type_atpase"/>
    <property type="match status" value="1"/>
</dbReference>
<keyword evidence="11 14" id="KW-1133">Transmembrane helix</keyword>
<dbReference type="InterPro" id="IPR023299">
    <property type="entry name" value="ATPase_P-typ_cyto_dom_N"/>
</dbReference>
<dbReference type="InterPro" id="IPR023298">
    <property type="entry name" value="ATPase_P-typ_TM_dom_sf"/>
</dbReference>
<evidence type="ECO:0000256" key="9">
    <source>
        <dbReference type="ARBA" id="ARBA00022842"/>
    </source>
</evidence>
<dbReference type="InterPro" id="IPR059000">
    <property type="entry name" value="ATPase_P-type_domA"/>
</dbReference>
<dbReference type="Pfam" id="PF00690">
    <property type="entry name" value="Cation_ATPase_N"/>
    <property type="match status" value="1"/>
</dbReference>